<dbReference type="Pfam" id="PF00787">
    <property type="entry name" value="PX"/>
    <property type="match status" value="1"/>
</dbReference>
<comment type="subcellular location">
    <subcellularLocation>
        <location evidence="1">Membrane</location>
        <topology evidence="1">Peripheral membrane protein</topology>
        <orientation evidence="1">Cytoplasmic side</orientation>
    </subcellularLocation>
</comment>
<dbReference type="GO" id="GO:0005829">
    <property type="term" value="C:cytosol"/>
    <property type="evidence" value="ECO:0007669"/>
    <property type="project" value="GOC"/>
</dbReference>
<proteinExistence type="inferred from homology"/>
<keyword evidence="5" id="KW-0472">Membrane</keyword>
<feature type="region of interest" description="Disordered" evidence="6">
    <location>
        <begin position="371"/>
        <end position="393"/>
    </location>
</feature>
<evidence type="ECO:0000256" key="6">
    <source>
        <dbReference type="SAM" id="MobiDB-lite"/>
    </source>
</evidence>
<keyword evidence="4" id="KW-0653">Protein transport</keyword>
<feature type="compositionally biased region" description="Polar residues" evidence="6">
    <location>
        <begin position="374"/>
        <end position="393"/>
    </location>
</feature>
<dbReference type="OrthoDB" id="10064318at2759"/>
<evidence type="ECO:0000313" key="8">
    <source>
        <dbReference type="EnsemblMetazoa" id="CLYHEMP003579.1"/>
    </source>
</evidence>
<dbReference type="GO" id="GO:0031901">
    <property type="term" value="C:early endosome membrane"/>
    <property type="evidence" value="ECO:0007669"/>
    <property type="project" value="TreeGrafter"/>
</dbReference>
<evidence type="ECO:0000256" key="2">
    <source>
        <dbReference type="ARBA" id="ARBA00010883"/>
    </source>
</evidence>
<dbReference type="AlphaFoldDB" id="A0A7M5TYK7"/>
<keyword evidence="3" id="KW-0813">Transport</keyword>
<accession>A0A7M5TYK7</accession>
<dbReference type="InterPro" id="IPR036871">
    <property type="entry name" value="PX_dom_sf"/>
</dbReference>
<dbReference type="InterPro" id="IPR045734">
    <property type="entry name" value="Snx8_BAR_dom"/>
</dbReference>
<dbReference type="InterPro" id="IPR027267">
    <property type="entry name" value="AH/BAR_dom_sf"/>
</dbReference>
<evidence type="ECO:0000256" key="1">
    <source>
        <dbReference type="ARBA" id="ARBA00004287"/>
    </source>
</evidence>
<keyword evidence="9" id="KW-1185">Reference proteome</keyword>
<dbReference type="Proteomes" id="UP000594262">
    <property type="component" value="Unplaced"/>
</dbReference>
<name>A0A7M5TYK7_9CNID</name>
<dbReference type="InterPro" id="IPR001683">
    <property type="entry name" value="PX_dom"/>
</dbReference>
<comment type="similarity">
    <text evidence="2">Belongs to the sorting nexin family.</text>
</comment>
<evidence type="ECO:0000256" key="3">
    <source>
        <dbReference type="ARBA" id="ARBA00022448"/>
    </source>
</evidence>
<dbReference type="GeneID" id="136813939"/>
<dbReference type="InterPro" id="IPR028662">
    <property type="entry name" value="SNX8/Mvp1"/>
</dbReference>
<sequence>MESDKDLVSVELEPEKKGLVLKHRMYTVTSTLHKANVQRRYNDFIAFHEVLLLRYPYRLVPRLPPKKIVANTEFIEGRRRALKRFLVLILRHPAIGKDPIVNHFLTFKGSDAGHKLKEQYKGVPDEFMTNEMASSAKDNVPADTQASLTSSRQQLYFIHKHIEQMKDILERLGGRSTAYAVDMLSFSKNLQALSEESNPVTEWATGGNKTWQKLQRGFKSLVVPFASIAEKSAMHSTHETEGVSDYLEMFMDITAAYKELVERHEKGVLRDHHMALHKMQQYKQRQMSTAMKGNENMDQLEHRIIAQEGAISNMENRNYFSLYCLQEETRFIHSNMNMVVKMFQNLVDIEIRKHTELCTLWDDMRQPINHLAESANTPGSPVSPDTSSKSFFG</sequence>
<dbReference type="RefSeq" id="XP_066926553.1">
    <property type="nucleotide sequence ID" value="XM_067070452.1"/>
</dbReference>
<dbReference type="CDD" id="cd06866">
    <property type="entry name" value="PX_SNX8_Mvp1p_like"/>
    <property type="match status" value="1"/>
</dbReference>
<evidence type="ECO:0000259" key="7">
    <source>
        <dbReference type="PROSITE" id="PS50195"/>
    </source>
</evidence>
<dbReference type="SMART" id="SM00312">
    <property type="entry name" value="PX"/>
    <property type="match status" value="1"/>
</dbReference>
<dbReference type="PROSITE" id="PS50195">
    <property type="entry name" value="PX"/>
    <property type="match status" value="1"/>
</dbReference>
<dbReference type="PANTHER" id="PTHR46571">
    <property type="entry name" value="SORTING NEXIN-8"/>
    <property type="match status" value="1"/>
</dbReference>
<feature type="domain" description="PX" evidence="7">
    <location>
        <begin position="4"/>
        <end position="112"/>
    </location>
</feature>
<evidence type="ECO:0000256" key="4">
    <source>
        <dbReference type="ARBA" id="ARBA00022927"/>
    </source>
</evidence>
<dbReference type="Gene3D" id="3.30.1520.10">
    <property type="entry name" value="Phox-like domain"/>
    <property type="match status" value="1"/>
</dbReference>
<dbReference type="Pfam" id="PF19566">
    <property type="entry name" value="Snx8_BAR_dom"/>
    <property type="match status" value="1"/>
</dbReference>
<dbReference type="SUPFAM" id="SSF64268">
    <property type="entry name" value="PX domain"/>
    <property type="match status" value="1"/>
</dbReference>
<dbReference type="CDD" id="cd07597">
    <property type="entry name" value="BAR_SNX8"/>
    <property type="match status" value="1"/>
</dbReference>
<organism evidence="8 9">
    <name type="scientific">Clytia hemisphaerica</name>
    <dbReference type="NCBI Taxonomy" id="252671"/>
    <lineage>
        <taxon>Eukaryota</taxon>
        <taxon>Metazoa</taxon>
        <taxon>Cnidaria</taxon>
        <taxon>Hydrozoa</taxon>
        <taxon>Hydroidolina</taxon>
        <taxon>Leptothecata</taxon>
        <taxon>Obeliida</taxon>
        <taxon>Clytiidae</taxon>
        <taxon>Clytia</taxon>
    </lineage>
</organism>
<dbReference type="PANTHER" id="PTHR46571:SF1">
    <property type="entry name" value="SORTING NEXIN-8"/>
    <property type="match status" value="1"/>
</dbReference>
<dbReference type="Gene3D" id="1.20.1270.60">
    <property type="entry name" value="Arfaptin homology (AH) domain/BAR domain"/>
    <property type="match status" value="1"/>
</dbReference>
<evidence type="ECO:0000256" key="5">
    <source>
        <dbReference type="ARBA" id="ARBA00023136"/>
    </source>
</evidence>
<dbReference type="EnsemblMetazoa" id="CLYHEMT003579.1">
    <property type="protein sequence ID" value="CLYHEMP003579.1"/>
    <property type="gene ID" value="CLYHEMG003579"/>
</dbReference>
<dbReference type="GO" id="GO:0035091">
    <property type="term" value="F:phosphatidylinositol binding"/>
    <property type="evidence" value="ECO:0007669"/>
    <property type="project" value="InterPro"/>
</dbReference>
<dbReference type="InterPro" id="IPR035704">
    <property type="entry name" value="SNX8/Mvp1_PX"/>
</dbReference>
<reference evidence="8" key="1">
    <citation type="submission" date="2021-01" db="UniProtKB">
        <authorList>
            <consortium name="EnsemblMetazoa"/>
        </authorList>
    </citation>
    <scope>IDENTIFICATION</scope>
</reference>
<dbReference type="GO" id="GO:0006886">
    <property type="term" value="P:intracellular protein transport"/>
    <property type="evidence" value="ECO:0007669"/>
    <property type="project" value="TreeGrafter"/>
</dbReference>
<dbReference type="GO" id="GO:0034498">
    <property type="term" value="P:early endosome to Golgi transport"/>
    <property type="evidence" value="ECO:0007669"/>
    <property type="project" value="TreeGrafter"/>
</dbReference>
<protein>
    <recommendedName>
        <fullName evidence="7">PX domain-containing protein</fullName>
    </recommendedName>
</protein>
<evidence type="ECO:0000313" key="9">
    <source>
        <dbReference type="Proteomes" id="UP000594262"/>
    </source>
</evidence>